<dbReference type="Proteomes" id="UP000008983">
    <property type="component" value="Unassembled WGS sequence"/>
</dbReference>
<dbReference type="AlphaFoldDB" id="G0QY12"/>
<dbReference type="STRING" id="857967.G0QY12"/>
<keyword evidence="3" id="KW-1185">Reference proteome</keyword>
<name>G0QY12_ICHMU</name>
<feature type="coiled-coil region" evidence="1">
    <location>
        <begin position="5"/>
        <end position="32"/>
    </location>
</feature>
<protein>
    <submittedName>
        <fullName evidence="2">Uncharacterized protein</fullName>
    </submittedName>
</protein>
<proteinExistence type="predicted"/>
<sequence>MDKTIKQKQNEVQELNNQIESEGNNLQELEADTYDMDMKLCMLKLEKNSNIFKISYKQAQSKKYDDLVNKNAKLTYPESQLIIKYQEQKEINNNIQQCIEQLLQEYPQYQQVLAPLIEVQNFEQ</sequence>
<dbReference type="GeneID" id="14905994"/>
<reference evidence="2 3" key="1">
    <citation type="submission" date="2011-07" db="EMBL/GenBank/DDBJ databases">
        <authorList>
            <person name="Coyne R."/>
            <person name="Brami D."/>
            <person name="Johnson J."/>
            <person name="Hostetler J."/>
            <person name="Hannick L."/>
            <person name="Clark T."/>
            <person name="Cassidy-Hanley D."/>
            <person name="Inman J."/>
        </authorList>
    </citation>
    <scope>NUCLEOTIDE SEQUENCE [LARGE SCALE GENOMIC DNA]</scope>
    <source>
        <strain evidence="2 3">G5</strain>
    </source>
</reference>
<gene>
    <name evidence="2" type="ORF">IMG5_146540</name>
</gene>
<dbReference type="OrthoDB" id="524326at2759"/>
<dbReference type="EMBL" id="GL984095">
    <property type="protein sequence ID" value="EGR29881.1"/>
    <property type="molecule type" value="Genomic_DNA"/>
</dbReference>
<evidence type="ECO:0000256" key="1">
    <source>
        <dbReference type="SAM" id="Coils"/>
    </source>
</evidence>
<keyword evidence="1" id="KW-0175">Coiled coil</keyword>
<dbReference type="InParanoid" id="G0QY12"/>
<dbReference type="RefSeq" id="XP_004031117.1">
    <property type="nucleotide sequence ID" value="XM_004031069.1"/>
</dbReference>
<evidence type="ECO:0000313" key="2">
    <source>
        <dbReference type="EMBL" id="EGR29881.1"/>
    </source>
</evidence>
<organism evidence="2 3">
    <name type="scientific">Ichthyophthirius multifiliis</name>
    <name type="common">White spot disease agent</name>
    <name type="synonym">Ich</name>
    <dbReference type="NCBI Taxonomy" id="5932"/>
    <lineage>
        <taxon>Eukaryota</taxon>
        <taxon>Sar</taxon>
        <taxon>Alveolata</taxon>
        <taxon>Ciliophora</taxon>
        <taxon>Intramacronucleata</taxon>
        <taxon>Oligohymenophorea</taxon>
        <taxon>Hymenostomatida</taxon>
        <taxon>Ophryoglenina</taxon>
        <taxon>Ichthyophthirius</taxon>
    </lineage>
</organism>
<evidence type="ECO:0000313" key="3">
    <source>
        <dbReference type="Proteomes" id="UP000008983"/>
    </source>
</evidence>
<accession>G0QY12</accession>